<keyword evidence="1" id="KW-0472">Membrane</keyword>
<protein>
    <submittedName>
        <fullName evidence="2">Uncharacterized protein</fullName>
    </submittedName>
</protein>
<sequence length="131" mass="13723">MYIISIFSVYLVGGLVSPCYVAMQRPLSKAVYTLLTSSNSSVQSVGSVSSAGADSGVELLRRTTAYVIPKSTSNSTNISYDANSLGTYEVTLKKSPTLGLGITGGKDGENAIKPGDKVHSLITTNTLLLIE</sequence>
<keyword evidence="1" id="KW-1133">Transmembrane helix</keyword>
<evidence type="ECO:0000313" key="2">
    <source>
        <dbReference type="EnsemblMetazoa" id="Aqu2.1.11264_001"/>
    </source>
</evidence>
<dbReference type="AlphaFoldDB" id="A0A1X7T9N6"/>
<organism evidence="2">
    <name type="scientific">Amphimedon queenslandica</name>
    <name type="common">Sponge</name>
    <dbReference type="NCBI Taxonomy" id="400682"/>
    <lineage>
        <taxon>Eukaryota</taxon>
        <taxon>Metazoa</taxon>
        <taxon>Porifera</taxon>
        <taxon>Demospongiae</taxon>
        <taxon>Heteroscleromorpha</taxon>
        <taxon>Haplosclerida</taxon>
        <taxon>Niphatidae</taxon>
        <taxon>Amphimedon</taxon>
    </lineage>
</organism>
<dbReference type="InParanoid" id="A0A1X7T9N6"/>
<name>A0A1X7T9N6_AMPQE</name>
<dbReference type="OrthoDB" id="123971at2759"/>
<accession>A0A1X7T9N6</accession>
<reference evidence="2" key="1">
    <citation type="submission" date="2017-05" db="UniProtKB">
        <authorList>
            <consortium name="EnsemblMetazoa"/>
        </authorList>
    </citation>
    <scope>IDENTIFICATION</scope>
</reference>
<evidence type="ECO:0000256" key="1">
    <source>
        <dbReference type="SAM" id="Phobius"/>
    </source>
</evidence>
<keyword evidence="1" id="KW-0812">Transmembrane</keyword>
<dbReference type="EnsemblMetazoa" id="Aqu2.1.11264_001">
    <property type="protein sequence ID" value="Aqu2.1.11264_001"/>
    <property type="gene ID" value="Aqu2.1.11264"/>
</dbReference>
<feature type="transmembrane region" description="Helical" evidence="1">
    <location>
        <begin position="6"/>
        <end position="23"/>
    </location>
</feature>
<proteinExistence type="predicted"/>